<gene>
    <name evidence="1" type="ORF">B1B_00342</name>
</gene>
<feature type="non-terminal residue" evidence="1">
    <location>
        <position position="1"/>
    </location>
</feature>
<proteinExistence type="predicted"/>
<accession>T1CCP1</accession>
<reference evidence="1" key="2">
    <citation type="journal article" date="2014" name="ISME J.">
        <title>Microbial stratification in low pH oxic and suboxic macroscopic growths along an acid mine drainage.</title>
        <authorList>
            <person name="Mendez-Garcia C."/>
            <person name="Mesa V."/>
            <person name="Sprenger R.R."/>
            <person name="Richter M."/>
            <person name="Diez M.S."/>
            <person name="Solano J."/>
            <person name="Bargiela R."/>
            <person name="Golyshina O.V."/>
            <person name="Manteca A."/>
            <person name="Ramos J.L."/>
            <person name="Gallego J.R."/>
            <person name="Llorente I."/>
            <person name="Martins Dos Santos V.A."/>
            <person name="Jensen O.N."/>
            <person name="Pelaez A.I."/>
            <person name="Sanchez J."/>
            <person name="Ferrer M."/>
        </authorList>
    </citation>
    <scope>NUCLEOTIDE SEQUENCE</scope>
</reference>
<organism evidence="1">
    <name type="scientific">mine drainage metagenome</name>
    <dbReference type="NCBI Taxonomy" id="410659"/>
    <lineage>
        <taxon>unclassified sequences</taxon>
        <taxon>metagenomes</taxon>
        <taxon>ecological metagenomes</taxon>
    </lineage>
</organism>
<name>T1CCP1_9ZZZZ</name>
<feature type="non-terminal residue" evidence="1">
    <location>
        <position position="197"/>
    </location>
</feature>
<dbReference type="EMBL" id="AUZY01000263">
    <property type="protein sequence ID" value="EQD79158.1"/>
    <property type="molecule type" value="Genomic_DNA"/>
</dbReference>
<comment type="caution">
    <text evidence="1">The sequence shown here is derived from an EMBL/GenBank/DDBJ whole genome shotgun (WGS) entry which is preliminary data.</text>
</comment>
<evidence type="ECO:0000313" key="1">
    <source>
        <dbReference type="EMBL" id="EQD79158.1"/>
    </source>
</evidence>
<sequence>SHEFAEAATDPNPSDIAWGGDEQEIADLCENLPDAPSYLPGSTQVVAQLLYSKRTNACRGEGAGGYWQVSADGQVFAFGGAQNYGSIQAPLGSPQFPAPIRGMASTPDGKGYWLVGANGSVYTFGDATYYGSLGNVPLGSPQFPSPIVGMAATPDGGGYWLVGLNGSVYNFGDATYYGSEAGDLNGTYPSGTYITGI</sequence>
<protein>
    <submittedName>
        <fullName evidence="1">Uncharacterized protein</fullName>
    </submittedName>
</protein>
<dbReference type="InterPro" id="IPR011045">
    <property type="entry name" value="N2O_reductase_N"/>
</dbReference>
<reference evidence="1" key="1">
    <citation type="submission" date="2013-08" db="EMBL/GenBank/DDBJ databases">
        <authorList>
            <person name="Mendez C."/>
            <person name="Richter M."/>
            <person name="Ferrer M."/>
            <person name="Sanchez J."/>
        </authorList>
    </citation>
    <scope>NUCLEOTIDE SEQUENCE</scope>
</reference>
<dbReference type="AlphaFoldDB" id="T1CCP1"/>
<dbReference type="SUPFAM" id="SSF50974">
    <property type="entry name" value="Nitrous oxide reductase, N-terminal domain"/>
    <property type="match status" value="1"/>
</dbReference>